<evidence type="ECO:0000313" key="13">
    <source>
        <dbReference type="Proteomes" id="UP001377567"/>
    </source>
</evidence>
<feature type="domain" description="Transketolase-like pyrimidine-binding" evidence="11">
    <location>
        <begin position="47"/>
        <end position="222"/>
    </location>
</feature>
<evidence type="ECO:0000256" key="5">
    <source>
        <dbReference type="ARBA" id="ARBA00022958"/>
    </source>
</evidence>
<dbReference type="NCBIfam" id="NF006667">
    <property type="entry name" value="PRK09212.1"/>
    <property type="match status" value="1"/>
</dbReference>
<dbReference type="EMBL" id="BTGD01000003">
    <property type="protein sequence ID" value="GMM54648.1"/>
    <property type="molecule type" value="Genomic_DNA"/>
</dbReference>
<dbReference type="AlphaFoldDB" id="A0AAV5RTA9"/>
<dbReference type="GO" id="GO:0005739">
    <property type="term" value="C:mitochondrion"/>
    <property type="evidence" value="ECO:0007669"/>
    <property type="project" value="UniProtKB-SubCell"/>
</dbReference>
<dbReference type="Pfam" id="PF02780">
    <property type="entry name" value="Transketolase_C"/>
    <property type="match status" value="1"/>
</dbReference>
<evidence type="ECO:0000256" key="2">
    <source>
        <dbReference type="ARBA" id="ARBA00004173"/>
    </source>
</evidence>
<evidence type="ECO:0000256" key="6">
    <source>
        <dbReference type="ARBA" id="ARBA00023002"/>
    </source>
</evidence>
<evidence type="ECO:0000256" key="1">
    <source>
        <dbReference type="ARBA" id="ARBA00001964"/>
    </source>
</evidence>
<protein>
    <recommendedName>
        <fullName evidence="10">Pyruvate dehydrogenase E1 component subunit beta</fullName>
        <ecNumber evidence="10">1.2.4.1</ecNumber>
    </recommendedName>
</protein>
<gene>
    <name evidence="12" type="ORF">DAKH74_012640</name>
</gene>
<keyword evidence="9 10" id="KW-0670">Pyruvate</keyword>
<evidence type="ECO:0000256" key="7">
    <source>
        <dbReference type="ARBA" id="ARBA00023052"/>
    </source>
</evidence>
<dbReference type="GO" id="GO:0006086">
    <property type="term" value="P:pyruvate decarboxylation to acetyl-CoA"/>
    <property type="evidence" value="ECO:0007669"/>
    <property type="project" value="InterPro"/>
</dbReference>
<organism evidence="12 13">
    <name type="scientific">Maudiozyma humilis</name>
    <name type="common">Sour dough yeast</name>
    <name type="synonym">Kazachstania humilis</name>
    <dbReference type="NCBI Taxonomy" id="51915"/>
    <lineage>
        <taxon>Eukaryota</taxon>
        <taxon>Fungi</taxon>
        <taxon>Dikarya</taxon>
        <taxon>Ascomycota</taxon>
        <taxon>Saccharomycotina</taxon>
        <taxon>Saccharomycetes</taxon>
        <taxon>Saccharomycetales</taxon>
        <taxon>Saccharomycetaceae</taxon>
        <taxon>Maudiozyma</taxon>
    </lineage>
</organism>
<dbReference type="PANTHER" id="PTHR11624">
    <property type="entry name" value="DEHYDROGENASE RELATED"/>
    <property type="match status" value="1"/>
</dbReference>
<keyword evidence="3" id="KW-0479">Metal-binding</keyword>
<sequence>MSLRLPVARSVLQGCGARSIAAVRAQALASSRFATARRYASSKTTTMTVRDALNSAMAEELDRDDDVFIIGEEVAQYNGAYKVTKGLLDRFGERRVVDTPITEYGFAGLAVGAALKGLKPIVEFMSFNFSMQAIDAVVNSAAKTHYMSGGTQKCQIVFRGTNGSAVGVAAQHSQDYSAWYGSIPGLKVLVPYSAEDARGLLKAAIRDPNPVVFLENELLYGESFEVSEEALSPDFTLPYTAKVEREGSDVSIVTYTRNVQFSLEAAEILQRDHGISAEVINLRSIRPLDVDAIIKTVKKTNHLVTVESTFPSFGVGSEIVAQIMESEGFDYLDAPIKRVTGADVPTPYAKELEDFAFPDAPTIVRAVKDILSVE</sequence>
<dbReference type="Gene3D" id="3.40.50.970">
    <property type="match status" value="1"/>
</dbReference>
<comment type="cofactor">
    <cofactor evidence="1 10">
        <name>thiamine diphosphate</name>
        <dbReference type="ChEBI" id="CHEBI:58937"/>
    </cofactor>
</comment>
<dbReference type="CDD" id="cd07036">
    <property type="entry name" value="TPP_PYR_E1-PDHc-beta_like"/>
    <property type="match status" value="1"/>
</dbReference>
<dbReference type="InterPro" id="IPR005475">
    <property type="entry name" value="Transketolase-like_Pyr-bd"/>
</dbReference>
<dbReference type="FunFam" id="3.40.50.920:FF:000001">
    <property type="entry name" value="Pyruvate dehydrogenase E1 beta subunit"/>
    <property type="match status" value="1"/>
</dbReference>
<proteinExistence type="predicted"/>
<comment type="caution">
    <text evidence="12">The sequence shown here is derived from an EMBL/GenBank/DDBJ whole genome shotgun (WGS) entry which is preliminary data.</text>
</comment>
<keyword evidence="4" id="KW-0809">Transit peptide</keyword>
<accession>A0AAV5RTA9</accession>
<dbReference type="InterPro" id="IPR029061">
    <property type="entry name" value="THDP-binding"/>
</dbReference>
<evidence type="ECO:0000256" key="3">
    <source>
        <dbReference type="ARBA" id="ARBA00022723"/>
    </source>
</evidence>
<reference evidence="12 13" key="1">
    <citation type="journal article" date="2023" name="Elife">
        <title>Identification of key yeast species and microbe-microbe interactions impacting larval growth of Drosophila in the wild.</title>
        <authorList>
            <person name="Mure A."/>
            <person name="Sugiura Y."/>
            <person name="Maeda R."/>
            <person name="Honda K."/>
            <person name="Sakurai N."/>
            <person name="Takahashi Y."/>
            <person name="Watada M."/>
            <person name="Katoh T."/>
            <person name="Gotoh A."/>
            <person name="Gotoh Y."/>
            <person name="Taniguchi I."/>
            <person name="Nakamura K."/>
            <person name="Hayashi T."/>
            <person name="Katayama T."/>
            <person name="Uemura T."/>
            <person name="Hattori Y."/>
        </authorList>
    </citation>
    <scope>NUCLEOTIDE SEQUENCE [LARGE SCALE GENOMIC DNA]</scope>
    <source>
        <strain evidence="12 13">KH-74</strain>
    </source>
</reference>
<dbReference type="Proteomes" id="UP001377567">
    <property type="component" value="Unassembled WGS sequence"/>
</dbReference>
<evidence type="ECO:0000256" key="9">
    <source>
        <dbReference type="ARBA" id="ARBA00023317"/>
    </source>
</evidence>
<dbReference type="Gene3D" id="3.40.50.920">
    <property type="match status" value="1"/>
</dbReference>
<dbReference type="InterPro" id="IPR009014">
    <property type="entry name" value="Transketo_C/PFOR_II"/>
</dbReference>
<dbReference type="SMART" id="SM00861">
    <property type="entry name" value="Transket_pyr"/>
    <property type="match status" value="1"/>
</dbReference>
<evidence type="ECO:0000313" key="12">
    <source>
        <dbReference type="EMBL" id="GMM54648.1"/>
    </source>
</evidence>
<comment type="catalytic activity">
    <reaction evidence="10">
        <text>N(6)-[(R)-lipoyl]-L-lysyl-[protein] + pyruvate + H(+) = N(6)-[(R)-S(8)-acetyldihydrolipoyl]-L-lysyl-[protein] + CO2</text>
        <dbReference type="Rhea" id="RHEA:19189"/>
        <dbReference type="Rhea" id="RHEA-COMP:10474"/>
        <dbReference type="Rhea" id="RHEA-COMP:10478"/>
        <dbReference type="ChEBI" id="CHEBI:15361"/>
        <dbReference type="ChEBI" id="CHEBI:15378"/>
        <dbReference type="ChEBI" id="CHEBI:16526"/>
        <dbReference type="ChEBI" id="CHEBI:83099"/>
        <dbReference type="ChEBI" id="CHEBI:83111"/>
        <dbReference type="EC" id="1.2.4.1"/>
    </reaction>
</comment>
<keyword evidence="7 10" id="KW-0786">Thiamine pyrophosphate</keyword>
<keyword evidence="8" id="KW-0496">Mitochondrion</keyword>
<dbReference type="Pfam" id="PF02779">
    <property type="entry name" value="Transket_pyr"/>
    <property type="match status" value="1"/>
</dbReference>
<dbReference type="SUPFAM" id="SSF52518">
    <property type="entry name" value="Thiamin diphosphate-binding fold (THDP-binding)"/>
    <property type="match status" value="1"/>
</dbReference>
<dbReference type="GO" id="GO:0004739">
    <property type="term" value="F:pyruvate dehydrogenase (acetyl-transferring) activity"/>
    <property type="evidence" value="ECO:0007669"/>
    <property type="project" value="UniProtKB-UniRule"/>
</dbReference>
<dbReference type="FunFam" id="3.40.50.970:FF:000006">
    <property type="entry name" value="Pyruvate dehydrogenase E1 component subunit beta"/>
    <property type="match status" value="1"/>
</dbReference>
<dbReference type="SUPFAM" id="SSF52922">
    <property type="entry name" value="TK C-terminal domain-like"/>
    <property type="match status" value="1"/>
</dbReference>
<name>A0AAV5RTA9_MAUHU</name>
<keyword evidence="5" id="KW-0630">Potassium</keyword>
<comment type="function">
    <text evidence="10">The pyruvate dehydrogenase complex catalyzes the overall conversion of pyruvate to acetyl-CoA and CO2.</text>
</comment>
<dbReference type="InterPro" id="IPR027110">
    <property type="entry name" value="PDHB_mito-type"/>
</dbReference>
<evidence type="ECO:0000256" key="8">
    <source>
        <dbReference type="ARBA" id="ARBA00023128"/>
    </source>
</evidence>
<evidence type="ECO:0000256" key="10">
    <source>
        <dbReference type="RuleBase" id="RU364074"/>
    </source>
</evidence>
<keyword evidence="6 10" id="KW-0560">Oxidoreductase</keyword>
<dbReference type="EC" id="1.2.4.1" evidence="10"/>
<evidence type="ECO:0000259" key="11">
    <source>
        <dbReference type="SMART" id="SM00861"/>
    </source>
</evidence>
<comment type="subcellular location">
    <subcellularLocation>
        <location evidence="2">Mitochondrion</location>
    </subcellularLocation>
</comment>
<dbReference type="GO" id="GO:0046872">
    <property type="term" value="F:metal ion binding"/>
    <property type="evidence" value="ECO:0007669"/>
    <property type="project" value="UniProtKB-KW"/>
</dbReference>
<keyword evidence="13" id="KW-1185">Reference proteome</keyword>
<dbReference type="NCBIfam" id="NF008854">
    <property type="entry name" value="PRK11892.1"/>
    <property type="match status" value="1"/>
</dbReference>
<evidence type="ECO:0000256" key="4">
    <source>
        <dbReference type="ARBA" id="ARBA00022946"/>
    </source>
</evidence>
<dbReference type="InterPro" id="IPR033248">
    <property type="entry name" value="Transketolase_C"/>
</dbReference>
<dbReference type="PANTHER" id="PTHR11624:SF96">
    <property type="entry name" value="PYRUVATE DEHYDROGENASE E1 COMPONENT SUBUNIT BETA, MITOCHONDRIAL"/>
    <property type="match status" value="1"/>
</dbReference>